<dbReference type="RefSeq" id="XP_033379596.1">
    <property type="nucleotide sequence ID" value="XM_033532322.1"/>
</dbReference>
<evidence type="ECO:0000313" key="2">
    <source>
        <dbReference type="EMBL" id="KAF2011257.1"/>
    </source>
</evidence>
<keyword evidence="3" id="KW-1185">Reference proteome</keyword>
<reference evidence="2" key="1">
    <citation type="journal article" date="2020" name="Stud. Mycol.">
        <title>101 Dothideomycetes genomes: a test case for predicting lifestyles and emergence of pathogens.</title>
        <authorList>
            <person name="Haridas S."/>
            <person name="Albert R."/>
            <person name="Binder M."/>
            <person name="Bloem J."/>
            <person name="Labutti K."/>
            <person name="Salamov A."/>
            <person name="Andreopoulos B."/>
            <person name="Baker S."/>
            <person name="Barry K."/>
            <person name="Bills G."/>
            <person name="Bluhm B."/>
            <person name="Cannon C."/>
            <person name="Castanera R."/>
            <person name="Culley D."/>
            <person name="Daum C."/>
            <person name="Ezra D."/>
            <person name="Gonzalez J."/>
            <person name="Henrissat B."/>
            <person name="Kuo A."/>
            <person name="Liang C."/>
            <person name="Lipzen A."/>
            <person name="Lutzoni F."/>
            <person name="Magnuson J."/>
            <person name="Mondo S."/>
            <person name="Nolan M."/>
            <person name="Ohm R."/>
            <person name="Pangilinan J."/>
            <person name="Park H.-J."/>
            <person name="Ramirez L."/>
            <person name="Alfaro M."/>
            <person name="Sun H."/>
            <person name="Tritt A."/>
            <person name="Yoshinaga Y."/>
            <person name="Zwiers L.-H."/>
            <person name="Turgeon B."/>
            <person name="Goodwin S."/>
            <person name="Spatafora J."/>
            <person name="Crous P."/>
            <person name="Grigoriev I."/>
        </authorList>
    </citation>
    <scope>NUCLEOTIDE SEQUENCE</scope>
    <source>
        <strain evidence="2">CBS 175.79</strain>
    </source>
</reference>
<dbReference type="AlphaFoldDB" id="A0A6A5XEM6"/>
<accession>A0A6A5XEM6</accession>
<dbReference type="GeneID" id="54289719"/>
<name>A0A6A5XEM6_9PLEO</name>
<feature type="region of interest" description="Disordered" evidence="1">
    <location>
        <begin position="208"/>
        <end position="250"/>
    </location>
</feature>
<dbReference type="Proteomes" id="UP000799778">
    <property type="component" value="Unassembled WGS sequence"/>
</dbReference>
<sequence>MARRVRPNCTHVDMDRLYTREEYCQVCGRLPSIGFLYVCRQDQKYSYVPVGQDDGEARTVTGAVDTQSSLRDELKAIGLNDSIIGNAERGEYTPAQLELLKAQKRDLNQVIADTVQRSQIFTVQAKLAAALDRTLSDTDGSYESKPEKDMTLPACTFQACHNCRPYYKDRIYSSFENVVSDTMPAVTPLESICLPTKSAQTMRSIGLRPASVSPRSHDLSSSGFGGNTDCTSDDSSFQERQPNPSRHSVLTFKTTQSDMDDLSAIRRPRRRFYNLGGRSSNSIARDLEDQPFFTRHGLKAAIQWIFRPGKGSTANNGSNITLPLRRTGTARDLTVGKNGERVGEFDMGSLRRVRRQKERAELSRGYTGGFEGVTISPPSSSGDNQPYEESEASDYTVYSCASEGSEVEVRNGVALTEEAVETHTPDILTVPVIAGKDGGAAQVSIQPVGDDECDLASPLDSIMAQV</sequence>
<feature type="region of interest" description="Disordered" evidence="1">
    <location>
        <begin position="366"/>
        <end position="394"/>
    </location>
</feature>
<evidence type="ECO:0000313" key="3">
    <source>
        <dbReference type="Proteomes" id="UP000799778"/>
    </source>
</evidence>
<evidence type="ECO:0000256" key="1">
    <source>
        <dbReference type="SAM" id="MobiDB-lite"/>
    </source>
</evidence>
<organism evidence="2 3">
    <name type="scientific">Aaosphaeria arxii CBS 175.79</name>
    <dbReference type="NCBI Taxonomy" id="1450172"/>
    <lineage>
        <taxon>Eukaryota</taxon>
        <taxon>Fungi</taxon>
        <taxon>Dikarya</taxon>
        <taxon>Ascomycota</taxon>
        <taxon>Pezizomycotina</taxon>
        <taxon>Dothideomycetes</taxon>
        <taxon>Pleosporomycetidae</taxon>
        <taxon>Pleosporales</taxon>
        <taxon>Pleosporales incertae sedis</taxon>
        <taxon>Aaosphaeria</taxon>
    </lineage>
</organism>
<feature type="compositionally biased region" description="Polar residues" evidence="1">
    <location>
        <begin position="228"/>
        <end position="250"/>
    </location>
</feature>
<proteinExistence type="predicted"/>
<gene>
    <name evidence="2" type="ORF">BU24DRAFT_465990</name>
</gene>
<protein>
    <submittedName>
        <fullName evidence="2">Uncharacterized protein</fullName>
    </submittedName>
</protein>
<dbReference type="OrthoDB" id="4776522at2759"/>
<dbReference type="EMBL" id="ML978074">
    <property type="protein sequence ID" value="KAF2011257.1"/>
    <property type="molecule type" value="Genomic_DNA"/>
</dbReference>